<feature type="chain" id="PRO_5001694613" evidence="1">
    <location>
        <begin position="23"/>
        <end position="150"/>
    </location>
</feature>
<feature type="signal peptide" evidence="1">
    <location>
        <begin position="1"/>
        <end position="22"/>
    </location>
</feature>
<comment type="caution">
    <text evidence="2">The sequence shown here is derived from an EMBL/GenBank/DDBJ whole genome shotgun (WGS) entry which is preliminary data.</text>
</comment>
<dbReference type="eggNOG" id="COG3439">
    <property type="taxonomic scope" value="Bacteria"/>
</dbReference>
<dbReference type="RefSeq" id="WP_038076470.1">
    <property type="nucleotide sequence ID" value="NZ_AUND01000017.1"/>
</dbReference>
<dbReference type="AlphaFoldDB" id="A0A074J781"/>
<dbReference type="EMBL" id="AUND01000017">
    <property type="protein sequence ID" value="KEO53366.1"/>
    <property type="molecule type" value="Genomic_DNA"/>
</dbReference>
<dbReference type="InterPro" id="IPR035923">
    <property type="entry name" value="TT1751-like_sf"/>
</dbReference>
<keyword evidence="3" id="KW-1185">Reference proteome</keyword>
<accession>A0A074J781</accession>
<evidence type="ECO:0000313" key="3">
    <source>
        <dbReference type="Proteomes" id="UP000027432"/>
    </source>
</evidence>
<dbReference type="SUPFAM" id="SSF103247">
    <property type="entry name" value="TT1751-like"/>
    <property type="match status" value="1"/>
</dbReference>
<sequence>MKKLIGAALAASIAMGAQIAQAQEAHTWTTEDSFDNVTFAVQNAIVGAGLVVDHVSHTGEMLERTKDAVGATETLFTGADIFSFCSAKVSREVMTADITNVQYCPYTIFVYETPDKPGEITVGFRDYPSGTMDPVTDMLTGIVKDALMLE</sequence>
<gene>
    <name evidence="2" type="ORF">TP2_17965</name>
</gene>
<protein>
    <submittedName>
        <fullName evidence="2">Uncharacterized protein</fullName>
    </submittedName>
</protein>
<dbReference type="Gene3D" id="3.30.310.70">
    <property type="entry name" value="TT1751-like domain"/>
    <property type="match status" value="1"/>
</dbReference>
<dbReference type="Proteomes" id="UP000027432">
    <property type="component" value="Unassembled WGS sequence"/>
</dbReference>
<evidence type="ECO:0000313" key="2">
    <source>
        <dbReference type="EMBL" id="KEO53366.1"/>
    </source>
</evidence>
<dbReference type="OrthoDB" id="7363179at2"/>
<evidence type="ECO:0000256" key="1">
    <source>
        <dbReference type="SAM" id="SignalP"/>
    </source>
</evidence>
<name>A0A074J781_9RHOB</name>
<dbReference type="STRING" id="1353537.TP2_17965"/>
<reference evidence="2 3" key="1">
    <citation type="submission" date="2013-07" db="EMBL/GenBank/DDBJ databases">
        <title>Thioclava pacifica DSM 10166 Genome Sequencing.</title>
        <authorList>
            <person name="Lai Q."/>
            <person name="Shao Z."/>
        </authorList>
    </citation>
    <scope>NUCLEOTIDE SEQUENCE [LARGE SCALE GENOMIC DNA]</scope>
    <source>
        <strain evidence="2 3">DSM 10166</strain>
    </source>
</reference>
<keyword evidence="1" id="KW-0732">Signal</keyword>
<proteinExistence type="predicted"/>
<organism evidence="2 3">
    <name type="scientific">Thioclava pacifica DSM 10166</name>
    <dbReference type="NCBI Taxonomy" id="1353537"/>
    <lineage>
        <taxon>Bacteria</taxon>
        <taxon>Pseudomonadati</taxon>
        <taxon>Pseudomonadota</taxon>
        <taxon>Alphaproteobacteria</taxon>
        <taxon>Rhodobacterales</taxon>
        <taxon>Paracoccaceae</taxon>
        <taxon>Thioclava</taxon>
    </lineage>
</organism>